<dbReference type="SUPFAM" id="SSF51971">
    <property type="entry name" value="Nucleotide-binding domain"/>
    <property type="match status" value="2"/>
</dbReference>
<dbReference type="InterPro" id="IPR036188">
    <property type="entry name" value="FAD/NAD-bd_sf"/>
</dbReference>
<dbReference type="Pfam" id="PF07992">
    <property type="entry name" value="Pyr_redox_2"/>
    <property type="match status" value="1"/>
</dbReference>
<gene>
    <name evidence="7" type="primary">gltD</name>
    <name evidence="7" type="ORF">COX41_00500</name>
</gene>
<protein>
    <submittedName>
        <fullName evidence="7">Glutamate synthase</fullName>
        <ecNumber evidence="7">1.4.1.13</ecNumber>
    </submittedName>
</protein>
<dbReference type="InterPro" id="IPR009051">
    <property type="entry name" value="Helical_ferredxn"/>
</dbReference>
<dbReference type="NCBIfam" id="TIGR01317">
    <property type="entry name" value="GOGAT_sm_gam"/>
    <property type="match status" value="1"/>
</dbReference>
<dbReference type="EC" id="1.4.1.13" evidence="7"/>
<keyword evidence="3" id="KW-0314">Glutamate biosynthesis</keyword>
<dbReference type="PANTHER" id="PTHR43100">
    <property type="entry name" value="GLUTAMATE SYNTHASE [NADPH] SMALL CHAIN"/>
    <property type="match status" value="1"/>
</dbReference>
<dbReference type="GO" id="GO:0016639">
    <property type="term" value="F:oxidoreductase activity, acting on the CH-NH2 group of donors, NAD or NADP as acceptor"/>
    <property type="evidence" value="ECO:0007669"/>
    <property type="project" value="InterPro"/>
</dbReference>
<organism evidence="7 8">
    <name type="scientific">Candidatus Sherwoodlollariibacterium unditelluris</name>
    <dbReference type="NCBI Taxonomy" id="1974757"/>
    <lineage>
        <taxon>Bacteria</taxon>
        <taxon>Pseudomonadati</taxon>
        <taxon>Candidatus Omnitrophota</taxon>
        <taxon>Candidatus Sherwoodlollariibacterium</taxon>
    </lineage>
</organism>
<evidence type="ECO:0000256" key="1">
    <source>
        <dbReference type="ARBA" id="ARBA00022605"/>
    </source>
</evidence>
<evidence type="ECO:0000256" key="2">
    <source>
        <dbReference type="ARBA" id="ARBA00023002"/>
    </source>
</evidence>
<dbReference type="EMBL" id="PCRK01000008">
    <property type="protein sequence ID" value="PIP19879.1"/>
    <property type="molecule type" value="Genomic_DNA"/>
</dbReference>
<dbReference type="PANTHER" id="PTHR43100:SF1">
    <property type="entry name" value="GLUTAMATE SYNTHASE [NADPH] SMALL CHAIN"/>
    <property type="match status" value="1"/>
</dbReference>
<feature type="domain" description="Dihydroprymidine dehydrogenase" evidence="6">
    <location>
        <begin position="23"/>
        <end position="130"/>
    </location>
</feature>
<evidence type="ECO:0000256" key="4">
    <source>
        <dbReference type="ARBA" id="ARBA00029440"/>
    </source>
</evidence>
<dbReference type="PRINTS" id="PR00419">
    <property type="entry name" value="ADXRDTASE"/>
</dbReference>
<evidence type="ECO:0000259" key="5">
    <source>
        <dbReference type="Pfam" id="PF07992"/>
    </source>
</evidence>
<dbReference type="InterPro" id="IPR023753">
    <property type="entry name" value="FAD/NAD-binding_dom"/>
</dbReference>
<dbReference type="AlphaFoldDB" id="A0A2G9YKW6"/>
<dbReference type="Gene3D" id="3.50.50.60">
    <property type="entry name" value="FAD/NAD(P)-binding domain"/>
    <property type="match status" value="3"/>
</dbReference>
<comment type="caution">
    <text evidence="7">The sequence shown here is derived from an EMBL/GenBank/DDBJ whole genome shotgun (WGS) entry which is preliminary data.</text>
</comment>
<dbReference type="GO" id="GO:0051536">
    <property type="term" value="F:iron-sulfur cluster binding"/>
    <property type="evidence" value="ECO:0007669"/>
    <property type="project" value="InterPro"/>
</dbReference>
<name>A0A2G9YKW6_9BACT</name>
<keyword evidence="2 7" id="KW-0560">Oxidoreductase</keyword>
<evidence type="ECO:0000256" key="3">
    <source>
        <dbReference type="ARBA" id="ARBA00023164"/>
    </source>
</evidence>
<accession>A0A2G9YKW6</accession>
<dbReference type="Proteomes" id="UP000231292">
    <property type="component" value="Unassembled WGS sequence"/>
</dbReference>
<proteinExistence type="predicted"/>
<evidence type="ECO:0000313" key="7">
    <source>
        <dbReference type="EMBL" id="PIP19879.1"/>
    </source>
</evidence>
<sequence length="488" mass="54486">MGDVRGFLKVKRQAARYRLVCERIKDYREVMSLRSDEVSCEQASRCMDCGTPFCHWGCPIGNYIPEWNDLVFHGNWQKAFQLLAATNNLPEITGRLCPAPCEYSCVLGINDDPVTIRENELNIIEYAFKTGLIKPRRLKKRTGREIAIIGSGPAGLACADQLNQAGHLVVVFEKDKQIGGLLRYGIPDFKLQKRILDRRLGILKKEGIIFVNGMNVGVDYKIEKLSKDYAAVCFAIGSRVPRDLKIEGRELKGIHFALDYLIQANIRASGQKMAIDKLIDGSTSLTIDPERAKRVEWIDAKGKKVVVIGGGDTGADCVGTAHRQGAKCVVQIELLAKPSECRTPDYPWPKYPLLCKTTTSHEEGGIREWSVSTKKFSGENGWVKKLLCQRVNQETAGREFEIEADLVIIAMGFLHPEHSGLIRDLNLELDSKGNVKTDKNYMTKVSGVFSTGDMRRGQSLVVWAISEGRKAAYCIDKYLMGKSDLPIL</sequence>
<dbReference type="InterPro" id="IPR006005">
    <property type="entry name" value="Glut_synth_ssu1"/>
</dbReference>
<dbReference type="SUPFAM" id="SSF46548">
    <property type="entry name" value="alpha-helical ferredoxin"/>
    <property type="match status" value="1"/>
</dbReference>
<dbReference type="Gene3D" id="1.10.1060.10">
    <property type="entry name" value="Alpha-helical ferredoxin"/>
    <property type="match status" value="1"/>
</dbReference>
<keyword evidence="1" id="KW-0028">Amino-acid biosynthesis</keyword>
<evidence type="ECO:0000313" key="8">
    <source>
        <dbReference type="Proteomes" id="UP000231292"/>
    </source>
</evidence>
<dbReference type="InterPro" id="IPR051394">
    <property type="entry name" value="Glutamate_Synthase"/>
</dbReference>
<dbReference type="GO" id="GO:0004355">
    <property type="term" value="F:glutamate synthase (NADPH) activity"/>
    <property type="evidence" value="ECO:0007669"/>
    <property type="project" value="UniProtKB-EC"/>
</dbReference>
<dbReference type="GO" id="GO:0006537">
    <property type="term" value="P:glutamate biosynthetic process"/>
    <property type="evidence" value="ECO:0007669"/>
    <property type="project" value="UniProtKB-KW"/>
</dbReference>
<reference evidence="7 8" key="1">
    <citation type="submission" date="2017-09" db="EMBL/GenBank/DDBJ databases">
        <title>Depth-based differentiation of microbial function through sediment-hosted aquifers and enrichment of novel symbionts in the deep terrestrial subsurface.</title>
        <authorList>
            <person name="Probst A.J."/>
            <person name="Ladd B."/>
            <person name="Jarett J.K."/>
            <person name="Geller-Mcgrath D.E."/>
            <person name="Sieber C.M."/>
            <person name="Emerson J.B."/>
            <person name="Anantharaman K."/>
            <person name="Thomas B.C."/>
            <person name="Malmstrom R."/>
            <person name="Stieglmeier M."/>
            <person name="Klingl A."/>
            <person name="Woyke T."/>
            <person name="Ryan C.M."/>
            <person name="Banfield J.F."/>
        </authorList>
    </citation>
    <scope>NUCLEOTIDE SEQUENCE [LARGE SCALE GENOMIC DNA]</scope>
    <source>
        <strain evidence="7">CG23_combo_of_CG06-09_8_20_14_all_41_10</strain>
    </source>
</reference>
<feature type="domain" description="FAD/NAD(P)-binding" evidence="5">
    <location>
        <begin position="145"/>
        <end position="468"/>
    </location>
</feature>
<evidence type="ECO:0000259" key="6">
    <source>
        <dbReference type="Pfam" id="PF14691"/>
    </source>
</evidence>
<comment type="pathway">
    <text evidence="4">Amino-acid biosynthesis.</text>
</comment>
<dbReference type="Pfam" id="PF14691">
    <property type="entry name" value="Fer4_20"/>
    <property type="match status" value="1"/>
</dbReference>
<dbReference type="InterPro" id="IPR028261">
    <property type="entry name" value="DPD_II"/>
</dbReference>